<reference evidence="1 2" key="1">
    <citation type="submission" date="2019-03" db="EMBL/GenBank/DDBJ databases">
        <title>Genomic Encyclopedia of Type Strains, Phase IV (KMG-IV): sequencing the most valuable type-strain genomes for metagenomic binning, comparative biology and taxonomic classification.</title>
        <authorList>
            <person name="Goeker M."/>
        </authorList>
    </citation>
    <scope>NUCLEOTIDE SEQUENCE [LARGE SCALE GENOMIC DNA]</scope>
    <source>
        <strain evidence="1 2">DSM 45934</strain>
    </source>
</reference>
<proteinExistence type="predicted"/>
<gene>
    <name evidence="1" type="ORF">EV192_10482</name>
</gene>
<dbReference type="EMBL" id="SLWS01000004">
    <property type="protein sequence ID" value="TCO59241.1"/>
    <property type="molecule type" value="Genomic_DNA"/>
</dbReference>
<protein>
    <submittedName>
        <fullName evidence="1">Uncharacterized protein</fullName>
    </submittedName>
</protein>
<name>A0A4R2JHC9_9PSEU</name>
<comment type="caution">
    <text evidence="1">The sequence shown here is derived from an EMBL/GenBank/DDBJ whole genome shotgun (WGS) entry which is preliminary data.</text>
</comment>
<dbReference type="AlphaFoldDB" id="A0A4R2JHC9"/>
<dbReference type="Proteomes" id="UP000295680">
    <property type="component" value="Unassembled WGS sequence"/>
</dbReference>
<evidence type="ECO:0000313" key="1">
    <source>
        <dbReference type="EMBL" id="TCO59241.1"/>
    </source>
</evidence>
<accession>A0A4R2JHC9</accession>
<organism evidence="1 2">
    <name type="scientific">Actinocrispum wychmicini</name>
    <dbReference type="NCBI Taxonomy" id="1213861"/>
    <lineage>
        <taxon>Bacteria</taxon>
        <taxon>Bacillati</taxon>
        <taxon>Actinomycetota</taxon>
        <taxon>Actinomycetes</taxon>
        <taxon>Pseudonocardiales</taxon>
        <taxon>Pseudonocardiaceae</taxon>
        <taxon>Actinocrispum</taxon>
    </lineage>
</organism>
<keyword evidence="2" id="KW-1185">Reference proteome</keyword>
<evidence type="ECO:0000313" key="2">
    <source>
        <dbReference type="Proteomes" id="UP000295680"/>
    </source>
</evidence>
<sequence length="503" mass="53676">MQIATIAAMSGEMSATARLMAEAAVVDRLTAVVAAFLAHWIRGDYDRTTPPAAARRAHTRLITLQQDSAALSSPVLPVSLGVQLRRYADPRVAPDLPPTFNSADLARAVITNLVPRLLQPFGAFMSIAAFTGTLRKQIDQLDARPDWTLIADPPHDQLAALAALMGELHDVLAEVGASEDEQPSLGRLRQTATSPTPLAAAAAAAQQAATERTTIMASRLHQALAEIVDSLPVRTQVVTRASDDRYGVAWPPQDFAVVARSDSLSAIIQLIPAAQRARGSVLPLAASLTLLGVLGDQLAAPLTYQVHEQRLLPRLDHVDGWQVHVGLPLLAAPTYTAAIEAESALVTLSALNLLRERRSLCPTEQEFADRAAAQLQDALRHLANTANAATEPPPANEETSGPISLTETAFSTLPGQAFAVIYDWYRGVQAEVRAVEGEFGATVPAGPAATNPGSFAQRVTASARGEDEELTNTMTILHLVLLAHDVDPNQAQELMVEWTRQGS</sequence>